<keyword evidence="3 5" id="KW-0067">ATP-binding</keyword>
<dbReference type="FunFam" id="3.40.850.10:FF:000091">
    <property type="entry name" value="Kinesin family protein"/>
    <property type="match status" value="1"/>
</dbReference>
<keyword evidence="2 5" id="KW-0547">Nucleotide-binding</keyword>
<dbReference type="Proteomes" id="UP001147695">
    <property type="component" value="Unassembled WGS sequence"/>
</dbReference>
<evidence type="ECO:0000256" key="3">
    <source>
        <dbReference type="ARBA" id="ARBA00022840"/>
    </source>
</evidence>
<dbReference type="InterPro" id="IPR036961">
    <property type="entry name" value="Kinesin_motor_dom_sf"/>
</dbReference>
<reference evidence="9" key="1">
    <citation type="submission" date="2022-12" db="EMBL/GenBank/DDBJ databases">
        <authorList>
            <person name="Petersen C."/>
        </authorList>
    </citation>
    <scope>NUCLEOTIDE SEQUENCE</scope>
    <source>
        <strain evidence="9">IBT 35673</strain>
    </source>
</reference>
<gene>
    <name evidence="9" type="ORF">N7452_001623</name>
</gene>
<feature type="binding site" evidence="5">
    <location>
        <begin position="111"/>
        <end position="118"/>
    </location>
    <ligand>
        <name>ATP</name>
        <dbReference type="ChEBI" id="CHEBI:30616"/>
    </ligand>
</feature>
<dbReference type="Pfam" id="PF00225">
    <property type="entry name" value="Kinesin"/>
    <property type="match status" value="2"/>
</dbReference>
<evidence type="ECO:0000313" key="10">
    <source>
        <dbReference type="Proteomes" id="UP001147695"/>
    </source>
</evidence>
<feature type="region of interest" description="Disordered" evidence="7">
    <location>
        <begin position="211"/>
        <end position="241"/>
    </location>
</feature>
<dbReference type="GO" id="GO:0007018">
    <property type="term" value="P:microtubule-based movement"/>
    <property type="evidence" value="ECO:0007669"/>
    <property type="project" value="InterPro"/>
</dbReference>
<feature type="region of interest" description="Disordered" evidence="7">
    <location>
        <begin position="367"/>
        <end position="389"/>
    </location>
</feature>
<evidence type="ECO:0000256" key="6">
    <source>
        <dbReference type="SAM" id="Coils"/>
    </source>
</evidence>
<name>A0A9W9R4X5_PENBR</name>
<dbReference type="GO" id="GO:0005874">
    <property type="term" value="C:microtubule"/>
    <property type="evidence" value="ECO:0007669"/>
    <property type="project" value="UniProtKB-KW"/>
</dbReference>
<dbReference type="InterPro" id="IPR001752">
    <property type="entry name" value="Kinesin_motor_dom"/>
</dbReference>
<dbReference type="SMART" id="SM00129">
    <property type="entry name" value="KISc"/>
    <property type="match status" value="1"/>
</dbReference>
<sequence>MPPKQPQTSLFQVFLRLRPPMTQKTDESGRFLTVEPPEALLEETEIVAPGSTHITLQPPNDTRKRAVERFGFTKVFEESASQLDVFHDTGMEPIIRGVLKENRDGLVATLGVSGSGKSHTILGSKTQRGMTQMALDVIFRSLEPTIKTDDGSITPVMMASLATADASEAQLFSAQTFLEAVYGEPTGRSSRAQTPMSPGRANTPLMVRTTPTLNSPLESPTLRNHKPGSSLPRPKSQPGTPHKVAITGIASPKGADRAGIYQMSTANSGWSTSGFANPLPYTHSNIFESQPAKSRLFVFKEPTPALNFPRRHPRERPDALPRLPDMSHLTVEMDAKSDYVVLVSMYEVYNDRIFDLLSPAIVTGQGNTMSRGNNQKDRRRPLLFKPTEGSPDRKLVAGLRKIACGSYEEALAILDVGLTERKVTGTGMNSVSSRSHGFFSIEVKKRTYSKRTGEHSWVGNALTVVDLAGSERARTAKAAGATLAEAGKINESLMYLGQCLQMQSNIQDGMKTALVPYRQCKLTELLFSNSFPSSSQMSRGQYPQKAIMIVTADPLGDFNATSQILRYSALAREVTVARAPSVCESIMSTASSSHRSVSGRSSHHVESTEELERAAAEINRLTRDCHALAVKLAEEEIARSEVELRLQAAEDRCLMVEQDVREECWAEMDEKMEEERKRWQTAWDEQIGRNDEHIDKKVELVSRGFQIFEDSGSNERVDELEQENDELRRKLVALEREMLSQSPTRKPRTKNAAPARSNLSRESDIENALQRMDQLKLADTIFAPPPPNASPMKKTRKIGTRKWDLAPEDAI</sequence>
<dbReference type="InterPro" id="IPR027417">
    <property type="entry name" value="P-loop_NTPase"/>
</dbReference>
<reference evidence="9" key="2">
    <citation type="journal article" date="2023" name="IMA Fungus">
        <title>Comparative genomic study of the Penicillium genus elucidates a diverse pangenome and 15 lateral gene transfer events.</title>
        <authorList>
            <person name="Petersen C."/>
            <person name="Sorensen T."/>
            <person name="Nielsen M.R."/>
            <person name="Sondergaard T.E."/>
            <person name="Sorensen J.L."/>
            <person name="Fitzpatrick D.A."/>
            <person name="Frisvad J.C."/>
            <person name="Nielsen K.L."/>
        </authorList>
    </citation>
    <scope>NUCLEOTIDE SEQUENCE</scope>
    <source>
        <strain evidence="9">IBT 35673</strain>
    </source>
</reference>
<feature type="region of interest" description="Disordered" evidence="7">
    <location>
        <begin position="776"/>
        <end position="811"/>
    </location>
</feature>
<evidence type="ECO:0000256" key="4">
    <source>
        <dbReference type="ARBA" id="ARBA00023175"/>
    </source>
</evidence>
<evidence type="ECO:0000259" key="8">
    <source>
        <dbReference type="PROSITE" id="PS50067"/>
    </source>
</evidence>
<dbReference type="PROSITE" id="PS50067">
    <property type="entry name" value="KINESIN_MOTOR_2"/>
    <property type="match status" value="1"/>
</dbReference>
<dbReference type="SUPFAM" id="SSF52540">
    <property type="entry name" value="P-loop containing nucleoside triphosphate hydrolases"/>
    <property type="match status" value="1"/>
</dbReference>
<dbReference type="GO" id="GO:0003777">
    <property type="term" value="F:microtubule motor activity"/>
    <property type="evidence" value="ECO:0007669"/>
    <property type="project" value="InterPro"/>
</dbReference>
<feature type="region of interest" description="Disordered" evidence="7">
    <location>
        <begin position="186"/>
        <end position="205"/>
    </location>
</feature>
<dbReference type="InterPro" id="IPR027640">
    <property type="entry name" value="Kinesin-like_fam"/>
</dbReference>
<feature type="region of interest" description="Disordered" evidence="7">
    <location>
        <begin position="736"/>
        <end position="762"/>
    </location>
</feature>
<dbReference type="EMBL" id="JAPZBQ010000001">
    <property type="protein sequence ID" value="KAJ5352649.1"/>
    <property type="molecule type" value="Genomic_DNA"/>
</dbReference>
<dbReference type="GO" id="GO:0008017">
    <property type="term" value="F:microtubule binding"/>
    <property type="evidence" value="ECO:0007669"/>
    <property type="project" value="InterPro"/>
</dbReference>
<keyword evidence="1" id="KW-0493">Microtubule</keyword>
<dbReference type="PANTHER" id="PTHR24115:SF1008">
    <property type="entry name" value="KINESIN-LIKE PROTEIN SUBITO"/>
    <property type="match status" value="1"/>
</dbReference>
<dbReference type="GO" id="GO:0016887">
    <property type="term" value="F:ATP hydrolysis activity"/>
    <property type="evidence" value="ECO:0007669"/>
    <property type="project" value="TreeGrafter"/>
</dbReference>
<dbReference type="GO" id="GO:0005871">
    <property type="term" value="C:kinesin complex"/>
    <property type="evidence" value="ECO:0007669"/>
    <property type="project" value="TreeGrafter"/>
</dbReference>
<comment type="similarity">
    <text evidence="5">Belongs to the TRAFAC class myosin-kinesin ATPase superfamily. Kinesin family.</text>
</comment>
<evidence type="ECO:0000256" key="5">
    <source>
        <dbReference type="PROSITE-ProRule" id="PRU00283"/>
    </source>
</evidence>
<feature type="compositionally biased region" description="Polar residues" evidence="7">
    <location>
        <begin position="187"/>
        <end position="196"/>
    </location>
</feature>
<dbReference type="Gene3D" id="3.40.850.10">
    <property type="entry name" value="Kinesin motor domain"/>
    <property type="match status" value="2"/>
</dbReference>
<accession>A0A9W9R4X5</accession>
<evidence type="ECO:0000256" key="1">
    <source>
        <dbReference type="ARBA" id="ARBA00022701"/>
    </source>
</evidence>
<dbReference type="FunFam" id="3.40.850.10:FF:000120">
    <property type="entry name" value="Kinesin family protein"/>
    <property type="match status" value="1"/>
</dbReference>
<feature type="coiled-coil region" evidence="6">
    <location>
        <begin position="604"/>
        <end position="659"/>
    </location>
</feature>
<keyword evidence="4 5" id="KW-0505">Motor protein</keyword>
<dbReference type="GO" id="GO:0005524">
    <property type="term" value="F:ATP binding"/>
    <property type="evidence" value="ECO:0007669"/>
    <property type="project" value="UniProtKB-UniRule"/>
</dbReference>
<protein>
    <recommendedName>
        <fullName evidence="8">Kinesin motor domain-containing protein</fullName>
    </recommendedName>
</protein>
<dbReference type="PANTHER" id="PTHR24115">
    <property type="entry name" value="KINESIN-RELATED"/>
    <property type="match status" value="1"/>
</dbReference>
<organism evidence="9 10">
    <name type="scientific">Penicillium brevicompactum</name>
    <dbReference type="NCBI Taxonomy" id="5074"/>
    <lineage>
        <taxon>Eukaryota</taxon>
        <taxon>Fungi</taxon>
        <taxon>Dikarya</taxon>
        <taxon>Ascomycota</taxon>
        <taxon>Pezizomycotina</taxon>
        <taxon>Eurotiomycetes</taxon>
        <taxon>Eurotiomycetidae</taxon>
        <taxon>Eurotiales</taxon>
        <taxon>Aspergillaceae</taxon>
        <taxon>Penicillium</taxon>
    </lineage>
</organism>
<dbReference type="GO" id="GO:0005634">
    <property type="term" value="C:nucleus"/>
    <property type="evidence" value="ECO:0007669"/>
    <property type="project" value="TreeGrafter"/>
</dbReference>
<feature type="compositionally biased region" description="Polar residues" evidence="7">
    <location>
        <begin position="211"/>
        <end position="222"/>
    </location>
</feature>
<comment type="caution">
    <text evidence="9">The sequence shown here is derived from an EMBL/GenBank/DDBJ whole genome shotgun (WGS) entry which is preliminary data.</text>
</comment>
<evidence type="ECO:0000256" key="2">
    <source>
        <dbReference type="ARBA" id="ARBA00022741"/>
    </source>
</evidence>
<evidence type="ECO:0000313" key="9">
    <source>
        <dbReference type="EMBL" id="KAJ5352649.1"/>
    </source>
</evidence>
<keyword evidence="6" id="KW-0175">Coiled coil</keyword>
<dbReference type="AlphaFoldDB" id="A0A9W9R4X5"/>
<evidence type="ECO:0000256" key="7">
    <source>
        <dbReference type="SAM" id="MobiDB-lite"/>
    </source>
</evidence>
<proteinExistence type="inferred from homology"/>
<feature type="domain" description="Kinesin motor" evidence="8">
    <location>
        <begin position="10"/>
        <end position="574"/>
    </location>
</feature>